<reference evidence="1" key="1">
    <citation type="journal article" date="2020" name="Stud. Mycol.">
        <title>101 Dothideomycetes genomes: a test case for predicting lifestyles and emergence of pathogens.</title>
        <authorList>
            <person name="Haridas S."/>
            <person name="Albert R."/>
            <person name="Binder M."/>
            <person name="Bloem J."/>
            <person name="Labutti K."/>
            <person name="Salamov A."/>
            <person name="Andreopoulos B."/>
            <person name="Baker S."/>
            <person name="Barry K."/>
            <person name="Bills G."/>
            <person name="Bluhm B."/>
            <person name="Cannon C."/>
            <person name="Castanera R."/>
            <person name="Culley D."/>
            <person name="Daum C."/>
            <person name="Ezra D."/>
            <person name="Gonzalez J."/>
            <person name="Henrissat B."/>
            <person name="Kuo A."/>
            <person name="Liang C."/>
            <person name="Lipzen A."/>
            <person name="Lutzoni F."/>
            <person name="Magnuson J."/>
            <person name="Mondo S."/>
            <person name="Nolan M."/>
            <person name="Ohm R."/>
            <person name="Pangilinan J."/>
            <person name="Park H.-J."/>
            <person name="Ramirez L."/>
            <person name="Alfaro M."/>
            <person name="Sun H."/>
            <person name="Tritt A."/>
            <person name="Yoshinaga Y."/>
            <person name="Zwiers L.-H."/>
            <person name="Turgeon B."/>
            <person name="Goodwin S."/>
            <person name="Spatafora J."/>
            <person name="Crous P."/>
            <person name="Grigoriev I."/>
        </authorList>
    </citation>
    <scope>NUCLEOTIDE SEQUENCE</scope>
    <source>
        <strain evidence="1">CBS 133067</strain>
    </source>
</reference>
<evidence type="ECO:0000313" key="2">
    <source>
        <dbReference type="Proteomes" id="UP000799772"/>
    </source>
</evidence>
<comment type="caution">
    <text evidence="1">The sequence shown here is derived from an EMBL/GenBank/DDBJ whole genome shotgun (WGS) entry which is preliminary data.</text>
</comment>
<dbReference type="AlphaFoldDB" id="A0A9P4ISE8"/>
<sequence length="159" mass="17751">MGWLLDLSLAVSEESVLQYFEEPEHMAACMRIQSNGMRHRICQQHLGFSERPLLIRESMRLEKKVIRGHGRGVALTNLNTTGHTDPTLTEIDCTLPFGSLDTAVLGTCSGLKSQERPKTDPQILSQDLLRWTTTKTVAPLDPMWRTSDLPGSRVPSHAS</sequence>
<gene>
    <name evidence="1" type="ORF">NA57DRAFT_51358</name>
</gene>
<organism evidence="1 2">
    <name type="scientific">Rhizodiscina lignyota</name>
    <dbReference type="NCBI Taxonomy" id="1504668"/>
    <lineage>
        <taxon>Eukaryota</taxon>
        <taxon>Fungi</taxon>
        <taxon>Dikarya</taxon>
        <taxon>Ascomycota</taxon>
        <taxon>Pezizomycotina</taxon>
        <taxon>Dothideomycetes</taxon>
        <taxon>Pleosporomycetidae</taxon>
        <taxon>Aulographales</taxon>
        <taxon>Rhizodiscinaceae</taxon>
        <taxon>Rhizodiscina</taxon>
    </lineage>
</organism>
<proteinExistence type="predicted"/>
<protein>
    <submittedName>
        <fullName evidence="1">Uncharacterized protein</fullName>
    </submittedName>
</protein>
<dbReference type="Proteomes" id="UP000799772">
    <property type="component" value="Unassembled WGS sequence"/>
</dbReference>
<accession>A0A9P4ISE8</accession>
<dbReference type="EMBL" id="ML978121">
    <property type="protein sequence ID" value="KAF2104535.1"/>
    <property type="molecule type" value="Genomic_DNA"/>
</dbReference>
<name>A0A9P4ISE8_9PEZI</name>
<evidence type="ECO:0000313" key="1">
    <source>
        <dbReference type="EMBL" id="KAF2104535.1"/>
    </source>
</evidence>
<keyword evidence="2" id="KW-1185">Reference proteome</keyword>